<accession>A0ABY4HLX5</accession>
<dbReference type="InterPro" id="IPR029062">
    <property type="entry name" value="Class_I_gatase-like"/>
</dbReference>
<dbReference type="PANTHER" id="PTHR43130:SF14">
    <property type="entry name" value="DJ-1_PFPI DOMAIN-CONTAINING PROTEIN"/>
    <property type="match status" value="1"/>
</dbReference>
<dbReference type="Proteomes" id="UP000830454">
    <property type="component" value="Chromosome"/>
</dbReference>
<evidence type="ECO:0000313" key="3">
    <source>
        <dbReference type="Proteomes" id="UP000830454"/>
    </source>
</evidence>
<evidence type="ECO:0000259" key="1">
    <source>
        <dbReference type="Pfam" id="PF01965"/>
    </source>
</evidence>
<dbReference type="RefSeq" id="WP_045966775.1">
    <property type="nucleotide sequence ID" value="NZ_CP090145.1"/>
</dbReference>
<dbReference type="PROSITE" id="PS51257">
    <property type="entry name" value="PROKAR_LIPOPROTEIN"/>
    <property type="match status" value="1"/>
</dbReference>
<feature type="domain" description="DJ-1/PfpI" evidence="1">
    <location>
        <begin position="53"/>
        <end position="218"/>
    </location>
</feature>
<dbReference type="EMBL" id="CP090145">
    <property type="protein sequence ID" value="UOX32824.1"/>
    <property type="molecule type" value="Genomic_DNA"/>
</dbReference>
<name>A0ABY4HLX5_9FLAO</name>
<evidence type="ECO:0000313" key="2">
    <source>
        <dbReference type="EMBL" id="UOX32824.1"/>
    </source>
</evidence>
<proteinExistence type="predicted"/>
<sequence length="245" mass="27491">MKIKNIVLFTILTLLLSCNTKKEENSTTVEIKKQDTEIEILKTIDENLPTIGLLMYNGVLTTEVTAPLDVFTKPTIDGKKLFNVITIAENKNIIISEEGLKIQPDYTFENAPKLNVIFVPSAYDVSSQVKNKNTIAFIKTQNENTNFTVSNCAGAQLIGESGIANGKKIVTWIGGGKELQKNYPNLIVQNDSLVSYIEDGKFLSSNGNLASYISSLELLEKMTNKEHRKFVESYLYLDRLQNWKK</sequence>
<dbReference type="SUPFAM" id="SSF52317">
    <property type="entry name" value="Class I glutamine amidotransferase-like"/>
    <property type="match status" value="1"/>
</dbReference>
<keyword evidence="3" id="KW-1185">Reference proteome</keyword>
<dbReference type="Pfam" id="PF01965">
    <property type="entry name" value="DJ-1_PfpI"/>
    <property type="match status" value="1"/>
</dbReference>
<protein>
    <submittedName>
        <fullName evidence="2">DJ-1/PfpI family protein</fullName>
    </submittedName>
</protein>
<gene>
    <name evidence="2" type="ORF">LXD69_12335</name>
</gene>
<dbReference type="PANTHER" id="PTHR43130">
    <property type="entry name" value="ARAC-FAMILY TRANSCRIPTIONAL REGULATOR"/>
    <property type="match status" value="1"/>
</dbReference>
<dbReference type="InterPro" id="IPR052158">
    <property type="entry name" value="INH-QAR"/>
</dbReference>
<dbReference type="Gene3D" id="3.40.50.880">
    <property type="match status" value="1"/>
</dbReference>
<dbReference type="InterPro" id="IPR002818">
    <property type="entry name" value="DJ-1/PfpI"/>
</dbReference>
<organism evidence="2 3">
    <name type="scientific">Flavobacterium sediminilitoris</name>
    <dbReference type="NCBI Taxonomy" id="2024526"/>
    <lineage>
        <taxon>Bacteria</taxon>
        <taxon>Pseudomonadati</taxon>
        <taxon>Bacteroidota</taxon>
        <taxon>Flavobacteriia</taxon>
        <taxon>Flavobacteriales</taxon>
        <taxon>Flavobacteriaceae</taxon>
        <taxon>Flavobacterium</taxon>
    </lineage>
</organism>
<reference evidence="2" key="2">
    <citation type="submission" date="2022-04" db="EMBL/GenBank/DDBJ databases">
        <title>Complete Genome Sequence of Flavobacterium sediminilitoris YSM-43, Isolated from a Tidal Sediment.</title>
        <authorList>
            <person name="Lee P.A."/>
        </authorList>
    </citation>
    <scope>NUCLEOTIDE SEQUENCE</scope>
    <source>
        <strain evidence="2">YSM-43</strain>
    </source>
</reference>
<reference evidence="2" key="1">
    <citation type="submission" date="2021-12" db="EMBL/GenBank/DDBJ databases">
        <authorList>
            <person name="Cha I.-T."/>
            <person name="Lee K.-E."/>
            <person name="Park S.-J."/>
        </authorList>
    </citation>
    <scope>NUCLEOTIDE SEQUENCE</scope>
    <source>
        <strain evidence="2">YSM-43</strain>
    </source>
</reference>